<evidence type="ECO:0000313" key="2">
    <source>
        <dbReference type="Proteomes" id="UP000800038"/>
    </source>
</evidence>
<dbReference type="AlphaFoldDB" id="A0A6A5SQV4"/>
<organism evidence="1 2">
    <name type="scientific">Clathrospora elynae</name>
    <dbReference type="NCBI Taxonomy" id="706981"/>
    <lineage>
        <taxon>Eukaryota</taxon>
        <taxon>Fungi</taxon>
        <taxon>Dikarya</taxon>
        <taxon>Ascomycota</taxon>
        <taxon>Pezizomycotina</taxon>
        <taxon>Dothideomycetes</taxon>
        <taxon>Pleosporomycetidae</taxon>
        <taxon>Pleosporales</taxon>
        <taxon>Diademaceae</taxon>
        <taxon>Clathrospora</taxon>
    </lineage>
</organism>
<gene>
    <name evidence="1" type="ORF">EJ02DRAFT_466068</name>
</gene>
<evidence type="ECO:0000313" key="1">
    <source>
        <dbReference type="EMBL" id="KAF1942078.1"/>
    </source>
</evidence>
<dbReference type="OrthoDB" id="3684889at2759"/>
<dbReference type="EMBL" id="ML976039">
    <property type="protein sequence ID" value="KAF1942078.1"/>
    <property type="molecule type" value="Genomic_DNA"/>
</dbReference>
<name>A0A6A5SQV4_9PLEO</name>
<accession>A0A6A5SQV4</accession>
<dbReference type="Proteomes" id="UP000800038">
    <property type="component" value="Unassembled WGS sequence"/>
</dbReference>
<sequence>MLESLRQLEEHSQKHSLLDKAGAADLRTRFESFREAAVKQARQVRLNLCTTLHATLARELRDVIYTEIIGPYHYESVRKRDAHDIAEGISGHPGLAYVNQNPPKSGSQLAWWRDDYMGEAVAMEMVQRWYRTRTFVFAHSNVYRLPTFLTDDVYDKGFEPGALVQRIRVHVNSHPGQVRKSVAMLTETVHHLLTIKNKNVDMAICIGSERRGAAAEEGAAVREVLGIVAPTVFQMRREGFGRVTVRMSRQQVWTDLCFLFEGAEEEFIERLKQYTLTQGRGPEGG</sequence>
<protein>
    <submittedName>
        <fullName evidence="1">Uncharacterized protein</fullName>
    </submittedName>
</protein>
<keyword evidence="2" id="KW-1185">Reference proteome</keyword>
<reference evidence="1" key="1">
    <citation type="journal article" date="2020" name="Stud. Mycol.">
        <title>101 Dothideomycetes genomes: a test case for predicting lifestyles and emergence of pathogens.</title>
        <authorList>
            <person name="Haridas S."/>
            <person name="Albert R."/>
            <person name="Binder M."/>
            <person name="Bloem J."/>
            <person name="Labutti K."/>
            <person name="Salamov A."/>
            <person name="Andreopoulos B."/>
            <person name="Baker S."/>
            <person name="Barry K."/>
            <person name="Bills G."/>
            <person name="Bluhm B."/>
            <person name="Cannon C."/>
            <person name="Castanera R."/>
            <person name="Culley D."/>
            <person name="Daum C."/>
            <person name="Ezra D."/>
            <person name="Gonzalez J."/>
            <person name="Henrissat B."/>
            <person name="Kuo A."/>
            <person name="Liang C."/>
            <person name="Lipzen A."/>
            <person name="Lutzoni F."/>
            <person name="Magnuson J."/>
            <person name="Mondo S."/>
            <person name="Nolan M."/>
            <person name="Ohm R."/>
            <person name="Pangilinan J."/>
            <person name="Park H.-J."/>
            <person name="Ramirez L."/>
            <person name="Alfaro M."/>
            <person name="Sun H."/>
            <person name="Tritt A."/>
            <person name="Yoshinaga Y."/>
            <person name="Zwiers L.-H."/>
            <person name="Turgeon B."/>
            <person name="Goodwin S."/>
            <person name="Spatafora J."/>
            <person name="Crous P."/>
            <person name="Grigoriev I."/>
        </authorList>
    </citation>
    <scope>NUCLEOTIDE SEQUENCE</scope>
    <source>
        <strain evidence="1">CBS 161.51</strain>
    </source>
</reference>
<proteinExistence type="predicted"/>